<dbReference type="Proteomes" id="UP001054837">
    <property type="component" value="Unassembled WGS sequence"/>
</dbReference>
<comment type="caution">
    <text evidence="1">The sequence shown here is derived from an EMBL/GenBank/DDBJ whole genome shotgun (WGS) entry which is preliminary data.</text>
</comment>
<evidence type="ECO:0000313" key="1">
    <source>
        <dbReference type="EMBL" id="GIY27085.1"/>
    </source>
</evidence>
<evidence type="ECO:0000313" key="2">
    <source>
        <dbReference type="Proteomes" id="UP001054837"/>
    </source>
</evidence>
<name>A0AAV4S061_9ARAC</name>
<dbReference type="AlphaFoldDB" id="A0AAV4S061"/>
<gene>
    <name evidence="1" type="ORF">CDAR_504451</name>
</gene>
<sequence>MGLIELDRKRNESIQPIDRASVTPGARIARKKAKSEEAEEYVRAEGILHGAGIAELLRCTMRFGFNGTFYEICGCLTGP</sequence>
<dbReference type="EMBL" id="BPLQ01007013">
    <property type="protein sequence ID" value="GIY27085.1"/>
    <property type="molecule type" value="Genomic_DNA"/>
</dbReference>
<keyword evidence="2" id="KW-1185">Reference proteome</keyword>
<accession>A0AAV4S061</accession>
<protein>
    <submittedName>
        <fullName evidence="1">Uncharacterized protein</fullName>
    </submittedName>
</protein>
<reference evidence="1 2" key="1">
    <citation type="submission" date="2021-06" db="EMBL/GenBank/DDBJ databases">
        <title>Caerostris darwini draft genome.</title>
        <authorList>
            <person name="Kono N."/>
            <person name="Arakawa K."/>
        </authorList>
    </citation>
    <scope>NUCLEOTIDE SEQUENCE [LARGE SCALE GENOMIC DNA]</scope>
</reference>
<organism evidence="1 2">
    <name type="scientific">Caerostris darwini</name>
    <dbReference type="NCBI Taxonomy" id="1538125"/>
    <lineage>
        <taxon>Eukaryota</taxon>
        <taxon>Metazoa</taxon>
        <taxon>Ecdysozoa</taxon>
        <taxon>Arthropoda</taxon>
        <taxon>Chelicerata</taxon>
        <taxon>Arachnida</taxon>
        <taxon>Araneae</taxon>
        <taxon>Araneomorphae</taxon>
        <taxon>Entelegynae</taxon>
        <taxon>Araneoidea</taxon>
        <taxon>Araneidae</taxon>
        <taxon>Caerostris</taxon>
    </lineage>
</organism>
<proteinExistence type="predicted"/>